<evidence type="ECO:0000256" key="5">
    <source>
        <dbReference type="SAM" id="MobiDB-lite"/>
    </source>
</evidence>
<name>A0A6A5VYP2_9PLEO</name>
<gene>
    <name evidence="7" type="ORF">P154DRAFT_582460</name>
</gene>
<evidence type="ECO:0000256" key="4">
    <source>
        <dbReference type="ARBA" id="ARBA00023136"/>
    </source>
</evidence>
<evidence type="ECO:0000313" key="7">
    <source>
        <dbReference type="EMBL" id="KAF1993789.1"/>
    </source>
</evidence>
<feature type="region of interest" description="Disordered" evidence="5">
    <location>
        <begin position="322"/>
        <end position="342"/>
    </location>
</feature>
<feature type="transmembrane region" description="Helical" evidence="6">
    <location>
        <begin position="255"/>
        <end position="276"/>
    </location>
</feature>
<dbReference type="Proteomes" id="UP000799779">
    <property type="component" value="Unassembled WGS sequence"/>
</dbReference>
<protein>
    <submittedName>
        <fullName evidence="7">RTA1 like protein</fullName>
    </submittedName>
</protein>
<evidence type="ECO:0000256" key="3">
    <source>
        <dbReference type="ARBA" id="ARBA00022989"/>
    </source>
</evidence>
<evidence type="ECO:0000256" key="6">
    <source>
        <dbReference type="SAM" id="Phobius"/>
    </source>
</evidence>
<dbReference type="OrthoDB" id="3358017at2759"/>
<evidence type="ECO:0000256" key="2">
    <source>
        <dbReference type="ARBA" id="ARBA00022692"/>
    </source>
</evidence>
<organism evidence="7 8">
    <name type="scientific">Amniculicola lignicola CBS 123094</name>
    <dbReference type="NCBI Taxonomy" id="1392246"/>
    <lineage>
        <taxon>Eukaryota</taxon>
        <taxon>Fungi</taxon>
        <taxon>Dikarya</taxon>
        <taxon>Ascomycota</taxon>
        <taxon>Pezizomycotina</taxon>
        <taxon>Dothideomycetes</taxon>
        <taxon>Pleosporomycetidae</taxon>
        <taxon>Pleosporales</taxon>
        <taxon>Amniculicolaceae</taxon>
        <taxon>Amniculicola</taxon>
    </lineage>
</organism>
<reference evidence="7" key="1">
    <citation type="journal article" date="2020" name="Stud. Mycol.">
        <title>101 Dothideomycetes genomes: a test case for predicting lifestyles and emergence of pathogens.</title>
        <authorList>
            <person name="Haridas S."/>
            <person name="Albert R."/>
            <person name="Binder M."/>
            <person name="Bloem J."/>
            <person name="Labutti K."/>
            <person name="Salamov A."/>
            <person name="Andreopoulos B."/>
            <person name="Baker S."/>
            <person name="Barry K."/>
            <person name="Bills G."/>
            <person name="Bluhm B."/>
            <person name="Cannon C."/>
            <person name="Castanera R."/>
            <person name="Culley D."/>
            <person name="Daum C."/>
            <person name="Ezra D."/>
            <person name="Gonzalez J."/>
            <person name="Henrissat B."/>
            <person name="Kuo A."/>
            <person name="Liang C."/>
            <person name="Lipzen A."/>
            <person name="Lutzoni F."/>
            <person name="Magnuson J."/>
            <person name="Mondo S."/>
            <person name="Nolan M."/>
            <person name="Ohm R."/>
            <person name="Pangilinan J."/>
            <person name="Park H.-J."/>
            <person name="Ramirez L."/>
            <person name="Alfaro M."/>
            <person name="Sun H."/>
            <person name="Tritt A."/>
            <person name="Yoshinaga Y."/>
            <person name="Zwiers L.-H."/>
            <person name="Turgeon B."/>
            <person name="Goodwin S."/>
            <person name="Spatafora J."/>
            <person name="Crous P."/>
            <person name="Grigoriev I."/>
        </authorList>
    </citation>
    <scope>NUCLEOTIDE SEQUENCE</scope>
    <source>
        <strain evidence="7">CBS 123094</strain>
    </source>
</reference>
<accession>A0A6A5VYP2</accession>
<keyword evidence="3 6" id="KW-1133">Transmembrane helix</keyword>
<keyword evidence="4 6" id="KW-0472">Membrane</keyword>
<keyword evidence="8" id="KW-1185">Reference proteome</keyword>
<dbReference type="EMBL" id="ML977686">
    <property type="protein sequence ID" value="KAF1993789.1"/>
    <property type="molecule type" value="Genomic_DNA"/>
</dbReference>
<feature type="transmembrane region" description="Helical" evidence="6">
    <location>
        <begin position="20"/>
        <end position="40"/>
    </location>
</feature>
<dbReference type="AlphaFoldDB" id="A0A6A5VYP2"/>
<dbReference type="PANTHER" id="PTHR31465:SF1">
    <property type="entry name" value="PROTEIN RTA1-RELATED"/>
    <property type="match status" value="1"/>
</dbReference>
<feature type="transmembrane region" description="Helical" evidence="6">
    <location>
        <begin position="288"/>
        <end position="308"/>
    </location>
</feature>
<dbReference type="Pfam" id="PF04479">
    <property type="entry name" value="RTA1"/>
    <property type="match status" value="1"/>
</dbReference>
<comment type="subcellular location">
    <subcellularLocation>
        <location evidence="1">Membrane</location>
        <topology evidence="1">Multi-pass membrane protein</topology>
    </subcellularLocation>
</comment>
<evidence type="ECO:0000313" key="8">
    <source>
        <dbReference type="Proteomes" id="UP000799779"/>
    </source>
</evidence>
<feature type="transmembrane region" description="Helical" evidence="6">
    <location>
        <begin position="158"/>
        <end position="183"/>
    </location>
</feature>
<evidence type="ECO:0000256" key="1">
    <source>
        <dbReference type="ARBA" id="ARBA00004141"/>
    </source>
</evidence>
<sequence length="342" mass="38839">MPNGPPEDGEPWHPYLYTPSVLAAALFTGLFGATTLVHIYQVYRKRAWWLIPLVLGGVCEVIGFIGRLLSEPNNFSVLGPFLIQAIFILIAPTLFAASIYMILGRIILLVDGERYSWVKQKHLTIAFVMGDFVTLNIQSNGGGLTASKTPSTARLGEIIIIVGLFSQLAFFLLFIFVAGVFQWRLVNDRPVKKHVSFRYLRRFQWLLFWQYFNGKKVHRFSSSSTSTGDHAPLNTVPSHRPIVNIDALPWRRHLAVLYITSVLILVRSVFRLVEFIQGKEGYLLSKEIFLYGMDAVLMLIVMLLFNWWHPSQITELIKEREGERSGEQVGLEEQGQTARAAK</sequence>
<feature type="transmembrane region" description="Helical" evidence="6">
    <location>
        <begin position="122"/>
        <end position="138"/>
    </location>
</feature>
<proteinExistence type="predicted"/>
<keyword evidence="2 6" id="KW-0812">Transmembrane</keyword>
<dbReference type="PANTHER" id="PTHR31465">
    <property type="entry name" value="PROTEIN RTA1-RELATED"/>
    <property type="match status" value="1"/>
</dbReference>
<feature type="transmembrane region" description="Helical" evidence="6">
    <location>
        <begin position="47"/>
        <end position="69"/>
    </location>
</feature>
<dbReference type="GO" id="GO:0016020">
    <property type="term" value="C:membrane"/>
    <property type="evidence" value="ECO:0007669"/>
    <property type="project" value="UniProtKB-SubCell"/>
</dbReference>
<dbReference type="InterPro" id="IPR007568">
    <property type="entry name" value="RTA1"/>
</dbReference>
<feature type="transmembrane region" description="Helical" evidence="6">
    <location>
        <begin position="81"/>
        <end position="110"/>
    </location>
</feature>